<dbReference type="InterPro" id="IPR003593">
    <property type="entry name" value="AAA+_ATPase"/>
</dbReference>
<dbReference type="InterPro" id="IPR003439">
    <property type="entry name" value="ABC_transporter-like_ATP-bd"/>
</dbReference>
<keyword evidence="2" id="KW-0813">Transport</keyword>
<dbReference type="InterPro" id="IPR017871">
    <property type="entry name" value="ABC_transporter-like_CS"/>
</dbReference>
<evidence type="ECO:0000256" key="2">
    <source>
        <dbReference type="ARBA" id="ARBA00022448"/>
    </source>
</evidence>
<dbReference type="PROSITE" id="PS50893">
    <property type="entry name" value="ABC_TRANSPORTER_2"/>
    <property type="match status" value="1"/>
</dbReference>
<dbReference type="CDD" id="cd03235">
    <property type="entry name" value="ABC_Metallic_Cations"/>
    <property type="match status" value="1"/>
</dbReference>
<evidence type="ECO:0000256" key="1">
    <source>
        <dbReference type="ARBA" id="ARBA00005417"/>
    </source>
</evidence>
<dbReference type="SUPFAM" id="SSF52540">
    <property type="entry name" value="P-loop containing nucleoside triphosphate hydrolases"/>
    <property type="match status" value="1"/>
</dbReference>
<keyword evidence="7" id="KW-1185">Reference proteome</keyword>
<dbReference type="RefSeq" id="WP_109262424.1">
    <property type="nucleotide sequence ID" value="NZ_QEWP01000001.1"/>
</dbReference>
<reference evidence="6 7" key="1">
    <citation type="submission" date="2018-05" db="EMBL/GenBank/DDBJ databases">
        <title>Marinilabilia rubrum sp. nov., isolated from saltern sediment.</title>
        <authorList>
            <person name="Zhang R."/>
        </authorList>
    </citation>
    <scope>NUCLEOTIDE SEQUENCE [LARGE SCALE GENOMIC DNA]</scope>
    <source>
        <strain evidence="6 7">WTE16</strain>
    </source>
</reference>
<evidence type="ECO:0000256" key="3">
    <source>
        <dbReference type="ARBA" id="ARBA00022741"/>
    </source>
</evidence>
<organism evidence="6 7">
    <name type="scientific">Marinilabilia rubra</name>
    <dbReference type="NCBI Taxonomy" id="2162893"/>
    <lineage>
        <taxon>Bacteria</taxon>
        <taxon>Pseudomonadati</taxon>
        <taxon>Bacteroidota</taxon>
        <taxon>Bacteroidia</taxon>
        <taxon>Marinilabiliales</taxon>
        <taxon>Marinilabiliaceae</taxon>
        <taxon>Marinilabilia</taxon>
    </lineage>
</organism>
<dbReference type="SMART" id="SM00382">
    <property type="entry name" value="AAA"/>
    <property type="match status" value="1"/>
</dbReference>
<accession>A0A2U2BD28</accession>
<dbReference type="PANTHER" id="PTHR42734:SF17">
    <property type="entry name" value="METAL TRANSPORT SYSTEM ATP-BINDING PROTEIN TM_0124-RELATED"/>
    <property type="match status" value="1"/>
</dbReference>
<evidence type="ECO:0000313" key="7">
    <source>
        <dbReference type="Proteomes" id="UP000244956"/>
    </source>
</evidence>
<dbReference type="OrthoDB" id="9806726at2"/>
<comment type="caution">
    <text evidence="6">The sequence shown here is derived from an EMBL/GenBank/DDBJ whole genome shotgun (WGS) entry which is preliminary data.</text>
</comment>
<dbReference type="PROSITE" id="PS00211">
    <property type="entry name" value="ABC_TRANSPORTER_1"/>
    <property type="match status" value="1"/>
</dbReference>
<comment type="similarity">
    <text evidence="1">Belongs to the ABC transporter superfamily.</text>
</comment>
<name>A0A2U2BD28_9BACT</name>
<evidence type="ECO:0000313" key="6">
    <source>
        <dbReference type="EMBL" id="PWE00969.1"/>
    </source>
</evidence>
<sequence length="246" mass="26712">MPEPLISVREVTAAYNGDPVLTDVDLDIFPNDFIGVIGPNGGGKTTLSKILFGILKPQKGKVSFPSGRPNIGYLPQVSRLDHSFPITVLDVVLSGLSSKGTWWRSLTSGHKKKALNLITENGLEGLANRPVGTLSGGQLQRALLARAIINDPQVLVLDEPNTFVDRNFEGELYQLLGKLNETMAIFLISHDIGTISSIVKTIACVNGTLHYHPSNVLTDEVLKVYNCPIDLIAHGPVPHRVLKKHT</sequence>
<keyword evidence="3" id="KW-0547">Nucleotide-binding</keyword>
<feature type="domain" description="ABC transporter" evidence="5">
    <location>
        <begin position="6"/>
        <end position="231"/>
    </location>
</feature>
<dbReference type="PANTHER" id="PTHR42734">
    <property type="entry name" value="METAL TRANSPORT SYSTEM ATP-BINDING PROTEIN TM_0124-RELATED"/>
    <property type="match status" value="1"/>
</dbReference>
<dbReference type="Pfam" id="PF00005">
    <property type="entry name" value="ABC_tran"/>
    <property type="match status" value="1"/>
</dbReference>
<dbReference type="Gene3D" id="3.40.50.300">
    <property type="entry name" value="P-loop containing nucleotide triphosphate hydrolases"/>
    <property type="match status" value="1"/>
</dbReference>
<dbReference type="GO" id="GO:0005524">
    <property type="term" value="F:ATP binding"/>
    <property type="evidence" value="ECO:0007669"/>
    <property type="project" value="UniProtKB-KW"/>
</dbReference>
<gene>
    <name evidence="6" type="ORF">DDZ16_00310</name>
</gene>
<evidence type="ECO:0000259" key="5">
    <source>
        <dbReference type="PROSITE" id="PS50893"/>
    </source>
</evidence>
<dbReference type="GO" id="GO:0016887">
    <property type="term" value="F:ATP hydrolysis activity"/>
    <property type="evidence" value="ECO:0007669"/>
    <property type="project" value="InterPro"/>
</dbReference>
<dbReference type="InterPro" id="IPR027417">
    <property type="entry name" value="P-loop_NTPase"/>
</dbReference>
<proteinExistence type="inferred from homology"/>
<dbReference type="Proteomes" id="UP000244956">
    <property type="component" value="Unassembled WGS sequence"/>
</dbReference>
<dbReference type="InterPro" id="IPR050153">
    <property type="entry name" value="Metal_Ion_Import_ABC"/>
</dbReference>
<keyword evidence="4 6" id="KW-0067">ATP-binding</keyword>
<dbReference type="EMBL" id="QEWP01000001">
    <property type="protein sequence ID" value="PWE00969.1"/>
    <property type="molecule type" value="Genomic_DNA"/>
</dbReference>
<evidence type="ECO:0000256" key="4">
    <source>
        <dbReference type="ARBA" id="ARBA00022840"/>
    </source>
</evidence>
<protein>
    <submittedName>
        <fullName evidence="6">Zinc ABC transporter ATP-binding protein</fullName>
    </submittedName>
</protein>
<dbReference type="AlphaFoldDB" id="A0A2U2BD28"/>